<evidence type="ECO:0000313" key="1">
    <source>
        <dbReference type="EMBL" id="TCL21766.1"/>
    </source>
</evidence>
<evidence type="ECO:0000313" key="2">
    <source>
        <dbReference type="Proteomes" id="UP000295169"/>
    </source>
</evidence>
<protein>
    <submittedName>
        <fullName evidence="1">Uncharacterized protein</fullName>
    </submittedName>
</protein>
<comment type="caution">
    <text evidence="1">The sequence shown here is derived from an EMBL/GenBank/DDBJ whole genome shotgun (WGS) entry which is preliminary data.</text>
</comment>
<dbReference type="RefSeq" id="WP_131299703.1">
    <property type="nucleotide sequence ID" value="NZ_JBHLST010000038.1"/>
</dbReference>
<sequence length="86" mass="9159">MQSRSRDPVLGRVGESLLSCSRGEPDQIERSSAFVPKKIQGEINGAVFVLTGDLAEDNGTVAQLEVPPLVQGIPINPADIFCLDPV</sequence>
<reference evidence="1 2" key="1">
    <citation type="submission" date="2019-03" db="EMBL/GenBank/DDBJ databases">
        <title>Genomic Encyclopedia of Type Strains, Phase IV (KMG-IV): sequencing the most valuable type-strain genomes for metagenomic binning, comparative biology and taxonomic classification.</title>
        <authorList>
            <person name="Goeker M."/>
        </authorList>
    </citation>
    <scope>NUCLEOTIDE SEQUENCE [LARGE SCALE GENOMIC DNA]</scope>
    <source>
        <strain evidence="1 2">DSM 2286</strain>
    </source>
</reference>
<dbReference type="Proteomes" id="UP000295169">
    <property type="component" value="Unassembled WGS sequence"/>
</dbReference>
<dbReference type="AlphaFoldDB" id="A0A4R1P8I2"/>
<proteinExistence type="predicted"/>
<name>A0A4R1P8I2_9GAMM</name>
<dbReference type="EMBL" id="SMMU01000038">
    <property type="protein sequence ID" value="TCL21766.1"/>
    <property type="molecule type" value="Genomic_DNA"/>
</dbReference>
<accession>A0A4R1P8I2</accession>
<gene>
    <name evidence="1" type="ORF">EV691_1386</name>
</gene>
<organism evidence="1 2">
    <name type="scientific">Azotobacter chroococcum</name>
    <dbReference type="NCBI Taxonomy" id="353"/>
    <lineage>
        <taxon>Bacteria</taxon>
        <taxon>Pseudomonadati</taxon>
        <taxon>Pseudomonadota</taxon>
        <taxon>Gammaproteobacteria</taxon>
        <taxon>Pseudomonadales</taxon>
        <taxon>Pseudomonadaceae</taxon>
        <taxon>Azotobacter</taxon>
    </lineage>
</organism>